<protein>
    <recommendedName>
        <fullName evidence="2">NADP-dependent oxidoreductase domain-containing protein</fullName>
    </recommendedName>
</protein>
<dbReference type="PANTHER" id="PTHR11732">
    <property type="entry name" value="ALDO/KETO REDUCTASE"/>
    <property type="match status" value="1"/>
</dbReference>
<dbReference type="FunFam" id="3.20.20.100:FF:000045">
    <property type="entry name" value="Aldo-keto reductase (AKR), putative"/>
    <property type="match status" value="1"/>
</dbReference>
<dbReference type="InterPro" id="IPR023210">
    <property type="entry name" value="NADP_OxRdtase_dom"/>
</dbReference>
<proteinExistence type="predicted"/>
<dbReference type="Gene3D" id="3.20.20.100">
    <property type="entry name" value="NADP-dependent oxidoreductase domain"/>
    <property type="match status" value="1"/>
</dbReference>
<feature type="domain" description="NADP-dependent oxidoreductase" evidence="2">
    <location>
        <begin position="45"/>
        <end position="235"/>
    </location>
</feature>
<gene>
    <name evidence="3" type="ORF">T310_5616</name>
</gene>
<evidence type="ECO:0000313" key="4">
    <source>
        <dbReference type="Proteomes" id="UP000053958"/>
    </source>
</evidence>
<sequence>MAKATNLARMSVSWETVALAPTGLVTQQHLPVTMLPVLIYGTAWKKDRTTDLVYKALRAGFRAVDTAAQPKHYREDLVGEGIRRAIREGIVRREDLYIQTKFTSVQGQDPNNMPYNPQSSITEQVHASIKSSLHNLRTDEKEDEGTNETGYIDTLVLHSPLPTIDQTLEAWSAIESYVPHRIRNLGISNCPFPVLEALYMSPEVKVKPAVVQNRFYTSTRYDGPVRAFCRKHGLIYQSFWTLTANPNLLSSSPVGALAHETGISRPAALYSLVLGLGNTAVLDGTTNESHMVADLEALKTMKKFTEEQPERWQSLVGDFKRLIYEVD</sequence>
<dbReference type="RefSeq" id="XP_013326973.1">
    <property type="nucleotide sequence ID" value="XM_013471519.1"/>
</dbReference>
<evidence type="ECO:0000313" key="3">
    <source>
        <dbReference type="EMBL" id="KKA20361.1"/>
    </source>
</evidence>
<dbReference type="AlphaFoldDB" id="A0A0F4YR85"/>
<dbReference type="GO" id="GO:0016491">
    <property type="term" value="F:oxidoreductase activity"/>
    <property type="evidence" value="ECO:0007669"/>
    <property type="project" value="UniProtKB-KW"/>
</dbReference>
<accession>A0A0F4YR85</accession>
<reference evidence="3 4" key="1">
    <citation type="submission" date="2015-04" db="EMBL/GenBank/DDBJ databases">
        <authorList>
            <person name="Heijne W.H."/>
            <person name="Fedorova N.D."/>
            <person name="Nierman W.C."/>
            <person name="Vollebregt A.W."/>
            <person name="Zhao Z."/>
            <person name="Wu L."/>
            <person name="Kumar M."/>
            <person name="Stam H."/>
            <person name="van den Berg M.A."/>
            <person name="Pel H.J."/>
        </authorList>
    </citation>
    <scope>NUCLEOTIDE SEQUENCE [LARGE SCALE GENOMIC DNA]</scope>
    <source>
        <strain evidence="3 4">CBS 393.64</strain>
    </source>
</reference>
<name>A0A0F4YR85_RASE3</name>
<dbReference type="InterPro" id="IPR036812">
    <property type="entry name" value="NAD(P)_OxRdtase_dom_sf"/>
</dbReference>
<dbReference type="Pfam" id="PF00248">
    <property type="entry name" value="Aldo_ket_red"/>
    <property type="match status" value="1"/>
</dbReference>
<dbReference type="GeneID" id="25317956"/>
<organism evidence="3 4">
    <name type="scientific">Rasamsonia emersonii (strain ATCC 16479 / CBS 393.64 / IMI 116815)</name>
    <dbReference type="NCBI Taxonomy" id="1408163"/>
    <lineage>
        <taxon>Eukaryota</taxon>
        <taxon>Fungi</taxon>
        <taxon>Dikarya</taxon>
        <taxon>Ascomycota</taxon>
        <taxon>Pezizomycotina</taxon>
        <taxon>Eurotiomycetes</taxon>
        <taxon>Eurotiomycetidae</taxon>
        <taxon>Eurotiales</taxon>
        <taxon>Trichocomaceae</taxon>
        <taxon>Rasamsonia</taxon>
    </lineage>
</organism>
<keyword evidence="1" id="KW-0560">Oxidoreductase</keyword>
<dbReference type="InterPro" id="IPR020471">
    <property type="entry name" value="AKR"/>
</dbReference>
<comment type="caution">
    <text evidence="3">The sequence shown here is derived from an EMBL/GenBank/DDBJ whole genome shotgun (WGS) entry which is preliminary data.</text>
</comment>
<dbReference type="SUPFAM" id="SSF51430">
    <property type="entry name" value="NAD(P)-linked oxidoreductase"/>
    <property type="match status" value="1"/>
</dbReference>
<dbReference type="EMBL" id="LASV01000266">
    <property type="protein sequence ID" value="KKA20361.1"/>
    <property type="molecule type" value="Genomic_DNA"/>
</dbReference>
<keyword evidence="4" id="KW-1185">Reference proteome</keyword>
<dbReference type="Proteomes" id="UP000053958">
    <property type="component" value="Unassembled WGS sequence"/>
</dbReference>
<dbReference type="OrthoDB" id="5357513at2759"/>
<dbReference type="STRING" id="1408163.A0A0F4YR85"/>
<evidence type="ECO:0000259" key="2">
    <source>
        <dbReference type="Pfam" id="PF00248"/>
    </source>
</evidence>
<evidence type="ECO:0000256" key="1">
    <source>
        <dbReference type="ARBA" id="ARBA00023002"/>
    </source>
</evidence>